<feature type="chain" id="PRO_5039891647" evidence="1">
    <location>
        <begin position="22"/>
        <end position="319"/>
    </location>
</feature>
<evidence type="ECO:0000313" key="2">
    <source>
        <dbReference type="EMBL" id="KAG7367864.1"/>
    </source>
</evidence>
<gene>
    <name evidence="2" type="ORF">IV203_030607</name>
</gene>
<dbReference type="OrthoDB" id="39122at2759"/>
<organism evidence="2 3">
    <name type="scientific">Nitzschia inconspicua</name>
    <dbReference type="NCBI Taxonomy" id="303405"/>
    <lineage>
        <taxon>Eukaryota</taxon>
        <taxon>Sar</taxon>
        <taxon>Stramenopiles</taxon>
        <taxon>Ochrophyta</taxon>
        <taxon>Bacillariophyta</taxon>
        <taxon>Bacillariophyceae</taxon>
        <taxon>Bacillariophycidae</taxon>
        <taxon>Bacillariales</taxon>
        <taxon>Bacillariaceae</taxon>
        <taxon>Nitzschia</taxon>
    </lineage>
</organism>
<keyword evidence="1" id="KW-0732">Signal</keyword>
<dbReference type="Proteomes" id="UP000693970">
    <property type="component" value="Unassembled WGS sequence"/>
</dbReference>
<keyword evidence="3" id="KW-1185">Reference proteome</keyword>
<evidence type="ECO:0000313" key="3">
    <source>
        <dbReference type="Proteomes" id="UP000693970"/>
    </source>
</evidence>
<reference evidence="2" key="1">
    <citation type="journal article" date="2021" name="Sci. Rep.">
        <title>Diploid genomic architecture of Nitzschia inconspicua, an elite biomass production diatom.</title>
        <authorList>
            <person name="Oliver A."/>
            <person name="Podell S."/>
            <person name="Pinowska A."/>
            <person name="Traller J.C."/>
            <person name="Smith S.R."/>
            <person name="McClure R."/>
            <person name="Beliaev A."/>
            <person name="Bohutskyi P."/>
            <person name="Hill E.A."/>
            <person name="Rabines A."/>
            <person name="Zheng H."/>
            <person name="Allen L.Z."/>
            <person name="Kuo A."/>
            <person name="Grigoriev I.V."/>
            <person name="Allen A.E."/>
            <person name="Hazlebeck D."/>
            <person name="Allen E.E."/>
        </authorList>
    </citation>
    <scope>NUCLEOTIDE SEQUENCE</scope>
    <source>
        <strain evidence="2">Hildebrandi</strain>
    </source>
</reference>
<accession>A0A9K3LSQ1</accession>
<reference evidence="2" key="2">
    <citation type="submission" date="2021-04" db="EMBL/GenBank/DDBJ databases">
        <authorList>
            <person name="Podell S."/>
        </authorList>
    </citation>
    <scope>NUCLEOTIDE SEQUENCE</scope>
    <source>
        <strain evidence="2">Hildebrandi</strain>
    </source>
</reference>
<evidence type="ECO:0000256" key="1">
    <source>
        <dbReference type="SAM" id="SignalP"/>
    </source>
</evidence>
<sequence>MNKVTLIGLFLFLAKTKIVETLSTTPKQKHASSSSSSSSSSSKALQSRRQVIVDSTWAAIFGSATGVVVAASSSSSSCFGVGLGPSPANALEDVDNFLKTGMVAQPMGVSGQAGKSKPETGVVLREGSEVSRDSRSGDVLAEILVKGNGNVVVPIVASFSSPWPLATGTVYDVECRDAQSGDGAFLAVSPDVGGKPLSDIQDSFFVKALFGPTGRFSFYGQPTDIKVKKSSMSPDNKYKLLDVTFSTLSQATQSELPRIARIIATVPNGSDQAVMLVGSASATRWKKGADKAIASTIDSFRAVTAPQTGLKIRAQEKTY</sequence>
<proteinExistence type="predicted"/>
<dbReference type="EMBL" id="JAGRRH010000006">
    <property type="protein sequence ID" value="KAG7367864.1"/>
    <property type="molecule type" value="Genomic_DNA"/>
</dbReference>
<protein>
    <submittedName>
        <fullName evidence="2">Uncharacterized protein</fullName>
    </submittedName>
</protein>
<feature type="signal peptide" evidence="1">
    <location>
        <begin position="1"/>
        <end position="21"/>
    </location>
</feature>
<comment type="caution">
    <text evidence="2">The sequence shown here is derived from an EMBL/GenBank/DDBJ whole genome shotgun (WGS) entry which is preliminary data.</text>
</comment>
<name>A0A9K3LSQ1_9STRA</name>
<dbReference type="AlphaFoldDB" id="A0A9K3LSQ1"/>